<evidence type="ECO:0000313" key="1">
    <source>
        <dbReference type="EMBL" id="HIZ48432.1"/>
    </source>
</evidence>
<reference evidence="1" key="2">
    <citation type="submission" date="2021-04" db="EMBL/GenBank/DDBJ databases">
        <authorList>
            <person name="Gilroy R."/>
        </authorList>
    </citation>
    <scope>NUCLEOTIDE SEQUENCE</scope>
    <source>
        <strain evidence="1">3436</strain>
    </source>
</reference>
<dbReference type="Proteomes" id="UP000824031">
    <property type="component" value="Unassembled WGS sequence"/>
</dbReference>
<comment type="caution">
    <text evidence="1">The sequence shown here is derived from an EMBL/GenBank/DDBJ whole genome shotgun (WGS) entry which is preliminary data.</text>
</comment>
<organism evidence="1 2">
    <name type="scientific">Candidatus Gemmiger excrementavium</name>
    <dbReference type="NCBI Taxonomy" id="2838608"/>
    <lineage>
        <taxon>Bacteria</taxon>
        <taxon>Bacillati</taxon>
        <taxon>Bacillota</taxon>
        <taxon>Clostridia</taxon>
        <taxon>Eubacteriales</taxon>
        <taxon>Gemmiger</taxon>
    </lineage>
</organism>
<sequence>MKFLRDHRGDLLLTAAILALAGALFAFTHTGGAGTVAVLRYGDPQQEQNIDLTKDARYDIDTGLYTIHLEVADGGIAFVDSPCPDHTCEGFGVLRSAGDWAACLPAKASLTIEERTDP</sequence>
<evidence type="ECO:0000313" key="2">
    <source>
        <dbReference type="Proteomes" id="UP000824031"/>
    </source>
</evidence>
<dbReference type="EMBL" id="DXBO01000103">
    <property type="protein sequence ID" value="HIZ48432.1"/>
    <property type="molecule type" value="Genomic_DNA"/>
</dbReference>
<dbReference type="AlphaFoldDB" id="A0A9D2F3C4"/>
<reference evidence="1" key="1">
    <citation type="journal article" date="2021" name="PeerJ">
        <title>Extensive microbial diversity within the chicken gut microbiome revealed by metagenomics and culture.</title>
        <authorList>
            <person name="Gilroy R."/>
            <person name="Ravi A."/>
            <person name="Getino M."/>
            <person name="Pursley I."/>
            <person name="Horton D.L."/>
            <person name="Alikhan N.F."/>
            <person name="Baker D."/>
            <person name="Gharbi K."/>
            <person name="Hall N."/>
            <person name="Watson M."/>
            <person name="Adriaenssens E.M."/>
            <person name="Foster-Nyarko E."/>
            <person name="Jarju S."/>
            <person name="Secka A."/>
            <person name="Antonio M."/>
            <person name="Oren A."/>
            <person name="Chaudhuri R.R."/>
            <person name="La Ragione R."/>
            <person name="Hildebrand F."/>
            <person name="Pallen M.J."/>
        </authorList>
    </citation>
    <scope>NUCLEOTIDE SEQUENCE</scope>
    <source>
        <strain evidence="1">3436</strain>
    </source>
</reference>
<name>A0A9D2F3C4_9FIRM</name>
<gene>
    <name evidence="1" type="ORF">H9810_06935</name>
</gene>
<protein>
    <submittedName>
        <fullName evidence="1">NusG domain II-containing protein</fullName>
    </submittedName>
</protein>
<dbReference type="Gene3D" id="2.60.320.10">
    <property type="entry name" value="N-utilization substance G protein NusG, insert domain"/>
    <property type="match status" value="1"/>
</dbReference>
<dbReference type="Pfam" id="PF07009">
    <property type="entry name" value="NusG_II"/>
    <property type="match status" value="1"/>
</dbReference>
<accession>A0A9D2F3C4</accession>
<proteinExistence type="predicted"/>
<dbReference type="InterPro" id="IPR038690">
    <property type="entry name" value="NusG_2_sf"/>
</dbReference>
<dbReference type="CDD" id="cd09846">
    <property type="entry name" value="DUF1312"/>
    <property type="match status" value="1"/>
</dbReference>